<feature type="transmembrane region" description="Helical" evidence="1">
    <location>
        <begin position="190"/>
        <end position="208"/>
    </location>
</feature>
<keyword evidence="1" id="KW-0812">Transmembrane</keyword>
<name>A0A829YRJ2_9GAMM</name>
<feature type="domain" description="Ice-binding protein C-terminal" evidence="2">
    <location>
        <begin position="189"/>
        <end position="211"/>
    </location>
</feature>
<keyword evidence="4" id="KW-1185">Reference proteome</keyword>
<keyword evidence="1" id="KW-1133">Transmembrane helix</keyword>
<dbReference type="AlphaFoldDB" id="A0A829YRJ2"/>
<dbReference type="Proteomes" id="UP000445000">
    <property type="component" value="Unassembled WGS sequence"/>
</dbReference>
<dbReference type="EMBL" id="BLJN01000016">
    <property type="protein sequence ID" value="GFE85036.1"/>
    <property type="molecule type" value="Genomic_DNA"/>
</dbReference>
<accession>A0A829YRJ2</accession>
<dbReference type="InterPro" id="IPR013424">
    <property type="entry name" value="Ice-binding_C"/>
</dbReference>
<reference evidence="4" key="1">
    <citation type="submission" date="2020-01" db="EMBL/GenBank/DDBJ databases">
        <title>'Steroidobacter agaridevorans' sp. nov., agar-degrading bacteria isolated from rhizosphere soils.</title>
        <authorList>
            <person name="Ikenaga M."/>
            <person name="Kataoka M."/>
            <person name="Murouchi A."/>
            <person name="Katsuragi S."/>
            <person name="Sakai M."/>
        </authorList>
    </citation>
    <scope>NUCLEOTIDE SEQUENCE [LARGE SCALE GENOMIC DNA]</scope>
    <source>
        <strain evidence="4">YU21-B</strain>
    </source>
</reference>
<keyword evidence="1" id="KW-0472">Membrane</keyword>
<protein>
    <recommendedName>
        <fullName evidence="2">Ice-binding protein C-terminal domain-containing protein</fullName>
    </recommendedName>
</protein>
<sequence>MRKNILAATVIGVLATLVGFIPIANATLITTGEVVVTTPNTGGGDFSFLIGALAVNGHHDEGPRFLPGYEGSLFDGSHRLTVGAIEFFYGAIGDQAVFWNTHLGVENPYATNWTIISPGVLLTQGQTVYQSSFDFQGGLCANFRYNTPCDVIFPSLTGQGIAEFFFNEAILDDGRSYFTPVRATYTFMPIPEPATLALFGVGLAGLALSRRRKHKSPLARAF</sequence>
<evidence type="ECO:0000259" key="2">
    <source>
        <dbReference type="Pfam" id="PF07589"/>
    </source>
</evidence>
<proteinExistence type="predicted"/>
<evidence type="ECO:0000313" key="3">
    <source>
        <dbReference type="EMBL" id="GFE85036.1"/>
    </source>
</evidence>
<dbReference type="Pfam" id="PF07589">
    <property type="entry name" value="PEP-CTERM"/>
    <property type="match status" value="1"/>
</dbReference>
<organism evidence="3 4">
    <name type="scientific">Steroidobacter agaridevorans</name>
    <dbReference type="NCBI Taxonomy" id="2695856"/>
    <lineage>
        <taxon>Bacteria</taxon>
        <taxon>Pseudomonadati</taxon>
        <taxon>Pseudomonadota</taxon>
        <taxon>Gammaproteobacteria</taxon>
        <taxon>Steroidobacterales</taxon>
        <taxon>Steroidobacteraceae</taxon>
        <taxon>Steroidobacter</taxon>
    </lineage>
</organism>
<evidence type="ECO:0000256" key="1">
    <source>
        <dbReference type="SAM" id="Phobius"/>
    </source>
</evidence>
<dbReference type="RefSeq" id="WP_202624820.1">
    <property type="nucleotide sequence ID" value="NZ_BLJO01000009.1"/>
</dbReference>
<comment type="caution">
    <text evidence="3">The sequence shown here is derived from an EMBL/GenBank/DDBJ whole genome shotgun (WGS) entry which is preliminary data.</text>
</comment>
<dbReference type="NCBIfam" id="TIGR02595">
    <property type="entry name" value="PEP_CTERM"/>
    <property type="match status" value="1"/>
</dbReference>
<evidence type="ECO:0000313" key="4">
    <source>
        <dbReference type="Proteomes" id="UP000445000"/>
    </source>
</evidence>
<gene>
    <name evidence="3" type="ORF">GCM10011487_70360</name>
</gene>